<dbReference type="EMBL" id="BMNL01000001">
    <property type="protein sequence ID" value="GGP19787.1"/>
    <property type="molecule type" value="Genomic_DNA"/>
</dbReference>
<dbReference type="Gene3D" id="3.40.5.90">
    <property type="entry name" value="CDGSH iron-sulfur domain, mitoNEET-type"/>
    <property type="match status" value="1"/>
</dbReference>
<accession>A0A830GUF6</accession>
<keyword evidence="1" id="KW-0001">2Fe-2S</keyword>
<dbReference type="AlphaFoldDB" id="A0A830GUF6"/>
<dbReference type="OrthoDB" id="5781at2157"/>
<evidence type="ECO:0000313" key="6">
    <source>
        <dbReference type="EMBL" id="GGP19787.1"/>
    </source>
</evidence>
<comment type="caution">
    <text evidence="6">The sequence shown here is derived from an EMBL/GenBank/DDBJ whole genome shotgun (WGS) entry which is preliminary data.</text>
</comment>
<dbReference type="InterPro" id="IPR018967">
    <property type="entry name" value="FeS-contain_CDGSH-typ"/>
</dbReference>
<dbReference type="GO" id="GO:0046872">
    <property type="term" value="F:metal ion binding"/>
    <property type="evidence" value="ECO:0007669"/>
    <property type="project" value="UniProtKB-KW"/>
</dbReference>
<evidence type="ECO:0000256" key="3">
    <source>
        <dbReference type="ARBA" id="ARBA00023004"/>
    </source>
</evidence>
<keyword evidence="3" id="KW-0408">Iron</keyword>
<feature type="domain" description="Iron-binding zinc finger CDGSH type" evidence="5">
    <location>
        <begin position="10"/>
        <end position="47"/>
    </location>
</feature>
<evidence type="ECO:0000256" key="1">
    <source>
        <dbReference type="ARBA" id="ARBA00022714"/>
    </source>
</evidence>
<evidence type="ECO:0000313" key="7">
    <source>
        <dbReference type="Proteomes" id="UP000610960"/>
    </source>
</evidence>
<evidence type="ECO:0000259" key="5">
    <source>
        <dbReference type="SMART" id="SM00704"/>
    </source>
</evidence>
<dbReference type="RefSeq" id="WP_188595854.1">
    <property type="nucleotide sequence ID" value="NZ_BMNL01000001.1"/>
</dbReference>
<proteinExistence type="predicted"/>
<keyword evidence="2" id="KW-0479">Metal-binding</keyword>
<dbReference type="Proteomes" id="UP000610960">
    <property type="component" value="Unassembled WGS sequence"/>
</dbReference>
<dbReference type="Pfam" id="PF09360">
    <property type="entry name" value="zf-CDGSH"/>
    <property type="match status" value="1"/>
</dbReference>
<dbReference type="SMART" id="SM00704">
    <property type="entry name" value="ZnF_CDGSH"/>
    <property type="match status" value="1"/>
</dbReference>
<protein>
    <recommendedName>
        <fullName evidence="5">Iron-binding zinc finger CDGSH type domain-containing protein</fullName>
    </recommendedName>
</protein>
<keyword evidence="7" id="KW-1185">Reference proteome</keyword>
<reference evidence="6" key="2">
    <citation type="submission" date="2020-09" db="EMBL/GenBank/DDBJ databases">
        <authorList>
            <person name="Sun Q."/>
            <person name="Ohkuma M."/>
        </authorList>
    </citation>
    <scope>NUCLEOTIDE SEQUENCE</scope>
    <source>
        <strain evidence="6">JCM 10088</strain>
    </source>
</reference>
<gene>
    <name evidence="6" type="ORF">GCM10007981_04880</name>
</gene>
<evidence type="ECO:0000256" key="2">
    <source>
        <dbReference type="ARBA" id="ARBA00022723"/>
    </source>
</evidence>
<keyword evidence="4" id="KW-0411">Iron-sulfur</keyword>
<dbReference type="InterPro" id="IPR042216">
    <property type="entry name" value="MitoNEET_CISD"/>
</dbReference>
<dbReference type="GO" id="GO:0051537">
    <property type="term" value="F:2 iron, 2 sulfur cluster binding"/>
    <property type="evidence" value="ECO:0007669"/>
    <property type="project" value="UniProtKB-KW"/>
</dbReference>
<reference evidence="6" key="1">
    <citation type="journal article" date="2014" name="Int. J. Syst. Evol. Microbiol.">
        <title>Complete genome sequence of Corynebacterium casei LMG S-19264T (=DSM 44701T), isolated from a smear-ripened cheese.</title>
        <authorList>
            <consortium name="US DOE Joint Genome Institute (JGI-PGF)"/>
            <person name="Walter F."/>
            <person name="Albersmeier A."/>
            <person name="Kalinowski J."/>
            <person name="Ruckert C."/>
        </authorList>
    </citation>
    <scope>NUCLEOTIDE SEQUENCE</scope>
    <source>
        <strain evidence="6">JCM 10088</strain>
    </source>
</reference>
<sequence length="55" mass="6010">MVTIIEGVENGPNLVKINGELKYALCRCGGSSNKPFCDGTHRRIGFKAPPHKLEL</sequence>
<dbReference type="GO" id="GO:0005737">
    <property type="term" value="C:cytoplasm"/>
    <property type="evidence" value="ECO:0007669"/>
    <property type="project" value="UniProtKB-ARBA"/>
</dbReference>
<name>A0A830GUF6_9CREN</name>
<evidence type="ECO:0000256" key="4">
    <source>
        <dbReference type="ARBA" id="ARBA00023014"/>
    </source>
</evidence>
<organism evidence="6 7">
    <name type="scientific">Thermocladium modestius</name>
    <dbReference type="NCBI Taxonomy" id="62609"/>
    <lineage>
        <taxon>Archaea</taxon>
        <taxon>Thermoproteota</taxon>
        <taxon>Thermoprotei</taxon>
        <taxon>Thermoproteales</taxon>
        <taxon>Thermoproteaceae</taxon>
        <taxon>Thermocladium</taxon>
    </lineage>
</organism>